<dbReference type="PANTHER" id="PTHR37461">
    <property type="entry name" value="ANTI-SIGMA-K FACTOR RSKA"/>
    <property type="match status" value="1"/>
</dbReference>
<keyword evidence="3 8" id="KW-1133">Transmembrane helix</keyword>
<evidence type="ECO:0000256" key="3">
    <source>
        <dbReference type="ARBA" id="ARBA00022989"/>
    </source>
</evidence>
<keyword evidence="2 8" id="KW-0812">Transmembrane</keyword>
<dbReference type="Proteomes" id="UP000641741">
    <property type="component" value="Unassembled WGS sequence"/>
</dbReference>
<dbReference type="InterPro" id="IPR027383">
    <property type="entry name" value="Znf_put"/>
</dbReference>
<feature type="region of interest" description="Disordered" evidence="7">
    <location>
        <begin position="162"/>
        <end position="231"/>
    </location>
</feature>
<name>A0ABR7GK90_9FIRM</name>
<dbReference type="Gene3D" id="1.10.10.1320">
    <property type="entry name" value="Anti-sigma factor, zinc-finger domain"/>
    <property type="match status" value="1"/>
</dbReference>
<comment type="similarity">
    <text evidence="5">Belongs to the zinc-associated anti-sigma factor (ZAS) superfamily. Anti-sigma-W factor family.</text>
</comment>
<keyword evidence="11" id="KW-1185">Reference proteome</keyword>
<evidence type="ECO:0000256" key="8">
    <source>
        <dbReference type="SAM" id="Phobius"/>
    </source>
</evidence>
<dbReference type="Pfam" id="PF13490">
    <property type="entry name" value="zf-HC2"/>
    <property type="match status" value="1"/>
</dbReference>
<evidence type="ECO:0000313" key="10">
    <source>
        <dbReference type="EMBL" id="MBC5694738.1"/>
    </source>
</evidence>
<reference evidence="10 11" key="1">
    <citation type="submission" date="2020-08" db="EMBL/GenBank/DDBJ databases">
        <title>Genome public.</title>
        <authorList>
            <person name="Liu C."/>
            <person name="Sun Q."/>
        </authorList>
    </citation>
    <scope>NUCLEOTIDE SEQUENCE [LARGE SCALE GENOMIC DNA]</scope>
    <source>
        <strain evidence="10 11">M2</strain>
    </source>
</reference>
<keyword evidence="4 8" id="KW-0472">Membrane</keyword>
<evidence type="ECO:0000256" key="5">
    <source>
        <dbReference type="ARBA" id="ARBA00024353"/>
    </source>
</evidence>
<protein>
    <recommendedName>
        <fullName evidence="6">Anti-sigma-W factor RsiW</fullName>
    </recommendedName>
</protein>
<gene>
    <name evidence="10" type="ORF">H8S02_02085</name>
</gene>
<evidence type="ECO:0000256" key="4">
    <source>
        <dbReference type="ARBA" id="ARBA00023136"/>
    </source>
</evidence>
<feature type="domain" description="Putative zinc-finger" evidence="9">
    <location>
        <begin position="9"/>
        <end position="38"/>
    </location>
</feature>
<dbReference type="PANTHER" id="PTHR37461:SF1">
    <property type="entry name" value="ANTI-SIGMA-K FACTOR RSKA"/>
    <property type="match status" value="1"/>
</dbReference>
<dbReference type="EMBL" id="JACOPK010000002">
    <property type="protein sequence ID" value="MBC5694738.1"/>
    <property type="molecule type" value="Genomic_DNA"/>
</dbReference>
<evidence type="ECO:0000256" key="7">
    <source>
        <dbReference type="SAM" id="MobiDB-lite"/>
    </source>
</evidence>
<dbReference type="InterPro" id="IPR051474">
    <property type="entry name" value="Anti-sigma-K/W_factor"/>
</dbReference>
<comment type="subcellular location">
    <subcellularLocation>
        <location evidence="1">Membrane</location>
        <topology evidence="1">Single-pass membrane protein</topology>
    </subcellularLocation>
</comment>
<accession>A0ABR7GK90</accession>
<evidence type="ECO:0000256" key="1">
    <source>
        <dbReference type="ARBA" id="ARBA00004167"/>
    </source>
</evidence>
<evidence type="ECO:0000256" key="2">
    <source>
        <dbReference type="ARBA" id="ARBA00022692"/>
    </source>
</evidence>
<feature type="transmembrane region" description="Helical" evidence="8">
    <location>
        <begin position="89"/>
        <end position="109"/>
    </location>
</feature>
<proteinExistence type="inferred from homology"/>
<evidence type="ECO:0000313" key="11">
    <source>
        <dbReference type="Proteomes" id="UP000641741"/>
    </source>
</evidence>
<evidence type="ECO:0000256" key="6">
    <source>
        <dbReference type="ARBA" id="ARBA00024438"/>
    </source>
</evidence>
<feature type="compositionally biased region" description="Polar residues" evidence="7">
    <location>
        <begin position="162"/>
        <end position="178"/>
    </location>
</feature>
<dbReference type="InterPro" id="IPR041916">
    <property type="entry name" value="Anti_sigma_zinc_sf"/>
</dbReference>
<comment type="caution">
    <text evidence="10">The sequence shown here is derived from an EMBL/GenBank/DDBJ whole genome shotgun (WGS) entry which is preliminary data.</text>
</comment>
<organism evidence="10 11">
    <name type="scientific">Agathobaculum hominis</name>
    <dbReference type="NCBI Taxonomy" id="2763014"/>
    <lineage>
        <taxon>Bacteria</taxon>
        <taxon>Bacillati</taxon>
        <taxon>Bacillota</taxon>
        <taxon>Clostridia</taxon>
        <taxon>Eubacteriales</taxon>
        <taxon>Butyricicoccaceae</taxon>
        <taxon>Agathobaculum</taxon>
    </lineage>
</organism>
<dbReference type="RefSeq" id="WP_186969072.1">
    <property type="nucleotide sequence ID" value="NZ_JACOPK010000002.1"/>
</dbReference>
<sequence>MNDEEYFEQLCSNSVDGTLTDSEREKLEAHLAECPSCAALLRDLREMRALFAQEPEAPDSLHDGIMEQLRQETKLHVVQPEKPVRRMPVFTMVGVAAAVVLVVLGGGLMPSFSTVGSGSSGTSADAGDAVAAVTADSYSDDAGAASNGAAADIAEAAENAGVNSASRSVPETAVQGTSDIAAGGSASGETAPQTAAEEDTPSVFSLPEADSSTAAQSGGISGRAISDGDSAGIVPDEDTGALTLPEAVRGLRIAHCYIADGGELPELDGKLLYSDSSAAWFQLDNNMSTLQNTLNALEKSGCTVTAYEDIGLTLDSRADSWLLIVRN</sequence>
<evidence type="ECO:0000259" key="9">
    <source>
        <dbReference type="Pfam" id="PF13490"/>
    </source>
</evidence>